<dbReference type="InterPro" id="IPR049492">
    <property type="entry name" value="BD-FAE-like_dom"/>
</dbReference>
<dbReference type="Pfam" id="PF20434">
    <property type="entry name" value="BD-FAE"/>
    <property type="match status" value="1"/>
</dbReference>
<dbReference type="GO" id="GO:0016787">
    <property type="term" value="F:hydrolase activity"/>
    <property type="evidence" value="ECO:0007669"/>
    <property type="project" value="UniProtKB-KW"/>
</dbReference>
<evidence type="ECO:0000313" key="3">
    <source>
        <dbReference type="EMBL" id="MBX7487277.1"/>
    </source>
</evidence>
<dbReference type="PANTHER" id="PTHR48081">
    <property type="entry name" value="AB HYDROLASE SUPERFAMILY PROTEIN C4A8.06C"/>
    <property type="match status" value="1"/>
</dbReference>
<proteinExistence type="predicted"/>
<dbReference type="EMBL" id="JAIGNQ010000001">
    <property type="protein sequence ID" value="MBX7487277.1"/>
    <property type="molecule type" value="Genomic_DNA"/>
</dbReference>
<protein>
    <submittedName>
        <fullName evidence="3">Alpha/beta hydrolase</fullName>
    </submittedName>
</protein>
<dbReference type="SUPFAM" id="SSF53474">
    <property type="entry name" value="alpha/beta-Hydrolases"/>
    <property type="match status" value="1"/>
</dbReference>
<dbReference type="PANTHER" id="PTHR48081:SF9">
    <property type="entry name" value="CARBOXYLESTERASE"/>
    <property type="match status" value="1"/>
</dbReference>
<name>A0ABS7JHS3_9SPHN</name>
<keyword evidence="1 3" id="KW-0378">Hydrolase</keyword>
<reference evidence="3 4" key="1">
    <citation type="submission" date="2021-08" db="EMBL/GenBank/DDBJ databases">
        <title>Comparative Genomics Analysis of the Genus Qipengyuania Reveals Extensive Genetic Diversity and Metabolic Versatility, Including the Description of Fifteen Novel Species.</title>
        <authorList>
            <person name="Liu Y."/>
        </authorList>
    </citation>
    <scope>NUCLEOTIDE SEQUENCE [LARGE SCALE GENOMIC DNA]</scope>
    <source>
        <strain evidence="3 4">GH25</strain>
    </source>
</reference>
<gene>
    <name evidence="3" type="ORF">K3177_02000</name>
</gene>
<dbReference type="InterPro" id="IPR019826">
    <property type="entry name" value="Carboxylesterase_B_AS"/>
</dbReference>
<organism evidence="3 4">
    <name type="scientific">Qipengyuania pacifica</name>
    <dbReference type="NCBI Taxonomy" id="2860199"/>
    <lineage>
        <taxon>Bacteria</taxon>
        <taxon>Pseudomonadati</taxon>
        <taxon>Pseudomonadota</taxon>
        <taxon>Alphaproteobacteria</taxon>
        <taxon>Sphingomonadales</taxon>
        <taxon>Erythrobacteraceae</taxon>
        <taxon>Qipengyuania</taxon>
    </lineage>
</organism>
<dbReference type="Proteomes" id="UP000776651">
    <property type="component" value="Unassembled WGS sequence"/>
</dbReference>
<dbReference type="Gene3D" id="3.40.50.1820">
    <property type="entry name" value="alpha/beta hydrolase"/>
    <property type="match status" value="1"/>
</dbReference>
<comment type="caution">
    <text evidence="3">The sequence shown here is derived from an EMBL/GenBank/DDBJ whole genome shotgun (WGS) entry which is preliminary data.</text>
</comment>
<dbReference type="RefSeq" id="WP_221596697.1">
    <property type="nucleotide sequence ID" value="NZ_JAIGNQ010000001.1"/>
</dbReference>
<sequence length="306" mass="33054">MKRAMKIGLGIVLFLLLAGGLLLLAIRTNGPAVLNGIDRLTGGGRGVTLVSNTQYGPHRDQKLRIYAPAKADRDQPLPIIIFVHGGSWSWGDPDDYTFIARALAPEGFVVALAGYRLGKDGRYPAMLEDTVTAIGQTARIAPQFGGDPNRVILAGHSAGAYNVVQAALEEKWLSRIRVIPRGVVGLAGPYDFYPFDKDSSRDAFGSVGAGPESQPVNHARHNAPPMLLVHGERDTLVKPRNTRALAKALRDAGAPVETRFYGSFDHNAPLISFASPWRNSRDMDDAVVEFARRVSKVSVPVQAESP</sequence>
<evidence type="ECO:0000313" key="4">
    <source>
        <dbReference type="Proteomes" id="UP000776651"/>
    </source>
</evidence>
<dbReference type="InterPro" id="IPR050300">
    <property type="entry name" value="GDXG_lipolytic_enzyme"/>
</dbReference>
<dbReference type="PROSITE" id="PS00122">
    <property type="entry name" value="CARBOXYLESTERASE_B_1"/>
    <property type="match status" value="1"/>
</dbReference>
<feature type="domain" description="BD-FAE-like" evidence="2">
    <location>
        <begin position="64"/>
        <end position="249"/>
    </location>
</feature>
<accession>A0ABS7JHS3</accession>
<evidence type="ECO:0000256" key="1">
    <source>
        <dbReference type="ARBA" id="ARBA00022801"/>
    </source>
</evidence>
<keyword evidence="4" id="KW-1185">Reference proteome</keyword>
<dbReference type="InterPro" id="IPR029058">
    <property type="entry name" value="AB_hydrolase_fold"/>
</dbReference>
<evidence type="ECO:0000259" key="2">
    <source>
        <dbReference type="Pfam" id="PF20434"/>
    </source>
</evidence>